<proteinExistence type="predicted"/>
<evidence type="ECO:0000313" key="1">
    <source>
        <dbReference type="EMBL" id="KAK8841440.1"/>
    </source>
</evidence>
<protein>
    <submittedName>
        <fullName evidence="1">Uncharacterized protein</fullName>
    </submittedName>
</protein>
<evidence type="ECO:0000313" key="2">
    <source>
        <dbReference type="Proteomes" id="UP001470230"/>
    </source>
</evidence>
<name>A0ABR2H5K0_9EUKA</name>
<sequence length="81" mass="9577">MKLMKLNTMLYDHVHEEMVESVNDFRADDDQLKVIEEQVDPIPTPEKVKIYHIYNGSCLMRFLNDYTLYSVKATSIRMAIH</sequence>
<organism evidence="1 2">
    <name type="scientific">Tritrichomonas musculus</name>
    <dbReference type="NCBI Taxonomy" id="1915356"/>
    <lineage>
        <taxon>Eukaryota</taxon>
        <taxon>Metamonada</taxon>
        <taxon>Parabasalia</taxon>
        <taxon>Tritrichomonadida</taxon>
        <taxon>Tritrichomonadidae</taxon>
        <taxon>Tritrichomonas</taxon>
    </lineage>
</organism>
<accession>A0ABR2H5K0</accession>
<comment type="caution">
    <text evidence="1">The sequence shown here is derived from an EMBL/GenBank/DDBJ whole genome shotgun (WGS) entry which is preliminary data.</text>
</comment>
<keyword evidence="2" id="KW-1185">Reference proteome</keyword>
<dbReference type="EMBL" id="JAPFFF010000041">
    <property type="protein sequence ID" value="KAK8841440.1"/>
    <property type="molecule type" value="Genomic_DNA"/>
</dbReference>
<dbReference type="Proteomes" id="UP001470230">
    <property type="component" value="Unassembled WGS sequence"/>
</dbReference>
<reference evidence="1 2" key="1">
    <citation type="submission" date="2024-04" db="EMBL/GenBank/DDBJ databases">
        <title>Tritrichomonas musculus Genome.</title>
        <authorList>
            <person name="Alves-Ferreira E."/>
            <person name="Grigg M."/>
            <person name="Lorenzi H."/>
            <person name="Galac M."/>
        </authorList>
    </citation>
    <scope>NUCLEOTIDE SEQUENCE [LARGE SCALE GENOMIC DNA]</scope>
    <source>
        <strain evidence="1 2">EAF2021</strain>
    </source>
</reference>
<gene>
    <name evidence="1" type="ORF">M9Y10_027057</name>
</gene>